<evidence type="ECO:0000313" key="3">
    <source>
        <dbReference type="Proteomes" id="UP000030645"/>
    </source>
</evidence>
<dbReference type="OrthoDB" id="1654714at2759"/>
<dbReference type="eggNOG" id="ENOG502QQVM">
    <property type="taxonomic scope" value="Eukaryota"/>
</dbReference>
<protein>
    <submittedName>
        <fullName evidence="2">Uncharacterized protein</fullName>
    </submittedName>
</protein>
<evidence type="ECO:0000256" key="1">
    <source>
        <dbReference type="SAM" id="MobiDB-lite"/>
    </source>
</evidence>
<dbReference type="AlphaFoldDB" id="W9R5W5"/>
<organism evidence="2 3">
    <name type="scientific">Morus notabilis</name>
    <dbReference type="NCBI Taxonomy" id="981085"/>
    <lineage>
        <taxon>Eukaryota</taxon>
        <taxon>Viridiplantae</taxon>
        <taxon>Streptophyta</taxon>
        <taxon>Embryophyta</taxon>
        <taxon>Tracheophyta</taxon>
        <taxon>Spermatophyta</taxon>
        <taxon>Magnoliopsida</taxon>
        <taxon>eudicotyledons</taxon>
        <taxon>Gunneridae</taxon>
        <taxon>Pentapetalae</taxon>
        <taxon>rosids</taxon>
        <taxon>fabids</taxon>
        <taxon>Rosales</taxon>
        <taxon>Moraceae</taxon>
        <taxon>Moreae</taxon>
        <taxon>Morus</taxon>
    </lineage>
</organism>
<dbReference type="KEGG" id="mnt:21409873"/>
<gene>
    <name evidence="2" type="ORF">L484_027250</name>
</gene>
<dbReference type="STRING" id="981085.W9R5W5"/>
<sequence length="543" mass="60812">MALDLINPPNSSNFQNPNLLIGECYNIKLTQSLKRLSTEVGDENTKSAQFLQEFYELMQARVDPPLESIWVYAALSFRSRYDPKDEPLDRISAAKQLFQLISSCSSSCDSSKSVALLAPVLYEVYKVVVVLFGKDLASKREKKAVKEVKSMVEVILGCINVCSSTEGKSNGSNLLAPFSDLVRIWAGSDAGVESFLPLVSSEVCGRVGEEGCDVGYLAGVVIVESFLLKLCLNLRSRISISKEDLEKELKTWAVGSITGFGNFYFFETLVRMLLEKSLPLTFLSSSGDEVLLRKLLYDAVILVDYSFLNPERTIDLPADQVRRLAMARLIVTHEAVEYFREHGDQRRSISYINAFSNSCLAAQLIKWIRKQIHMEENDSKSYGSSPKALIKWLLSLEDQGLRVFDDSILKNHAKLVCDTSSSDFKQQASELESTKVDDDLLFYVDSRGEEFDGDEDDEKMSEVMTAAFVAAAHLMKSADNEVKKRKEGRSTEKKRKVKFLKYEPLQNSESLSGRSPVVSYDSVSSGSEVENRLSDEDAEQDEQ</sequence>
<dbReference type="Proteomes" id="UP000030645">
    <property type="component" value="Unassembled WGS sequence"/>
</dbReference>
<reference evidence="3" key="1">
    <citation type="submission" date="2013-01" db="EMBL/GenBank/DDBJ databases">
        <title>Draft Genome Sequence of a Mulberry Tree, Morus notabilis C.K. Schneid.</title>
        <authorList>
            <person name="He N."/>
            <person name="Zhao S."/>
        </authorList>
    </citation>
    <scope>NUCLEOTIDE SEQUENCE</scope>
</reference>
<accession>W9R5W5</accession>
<feature type="region of interest" description="Disordered" evidence="1">
    <location>
        <begin position="507"/>
        <end position="543"/>
    </location>
</feature>
<keyword evidence="3" id="KW-1185">Reference proteome</keyword>
<dbReference type="PANTHER" id="PTHR35505">
    <property type="entry name" value="OS01G0600300 PROTEIN"/>
    <property type="match status" value="1"/>
</dbReference>
<name>W9R5W5_9ROSA</name>
<dbReference type="EMBL" id="KE343704">
    <property type="protein sequence ID" value="EXB38817.1"/>
    <property type="molecule type" value="Genomic_DNA"/>
</dbReference>
<dbReference type="PANTHER" id="PTHR35505:SF5">
    <property type="entry name" value="SUBSTRATE CARRIER FAMILY PROTEIN"/>
    <property type="match status" value="1"/>
</dbReference>
<proteinExistence type="predicted"/>
<evidence type="ECO:0000313" key="2">
    <source>
        <dbReference type="EMBL" id="EXB38817.1"/>
    </source>
</evidence>